<evidence type="ECO:0000313" key="3">
    <source>
        <dbReference type="Proteomes" id="UP000184356"/>
    </source>
</evidence>
<sequence>MACTTSTVQDTVFNFPRPHQPTSEGPTEMCKLQAQANLDDHGTPMPSSEETNGRRPHAYLDDEGVLDHLRTGLPQLGGRIPMSELPYFPDHLPTTTTPSQNLELRPPVFWMYIGGPFNYRRQDDHGRPRKAQRNKAGRWRIITDWKKNFLTMMIDPDTYSKARSAGSARSKFEEVPTRIGDVKVTWKGGKICRAEVSPASAVTPLGDCVDVVQEGHQD</sequence>
<dbReference type="GeneID" id="63761507"/>
<dbReference type="OrthoDB" id="4493678at2759"/>
<evidence type="ECO:0000256" key="1">
    <source>
        <dbReference type="SAM" id="MobiDB-lite"/>
    </source>
</evidence>
<dbReference type="AlphaFoldDB" id="A0A1L9T266"/>
<proteinExistence type="predicted"/>
<protein>
    <submittedName>
        <fullName evidence="2">Uncharacterized protein</fullName>
    </submittedName>
</protein>
<name>A0A1L9T266_9EURO</name>
<keyword evidence="3" id="KW-1185">Reference proteome</keyword>
<feature type="region of interest" description="Disordered" evidence="1">
    <location>
        <begin position="1"/>
        <end position="58"/>
    </location>
</feature>
<reference evidence="3" key="1">
    <citation type="journal article" date="2017" name="Genome Biol.">
        <title>Comparative genomics reveals high biological diversity and specific adaptations in the industrially and medically important fungal genus Aspergillus.</title>
        <authorList>
            <person name="de Vries R.P."/>
            <person name="Riley R."/>
            <person name="Wiebenga A."/>
            <person name="Aguilar-Osorio G."/>
            <person name="Amillis S."/>
            <person name="Uchima C.A."/>
            <person name="Anderluh G."/>
            <person name="Asadollahi M."/>
            <person name="Askin M."/>
            <person name="Barry K."/>
            <person name="Battaglia E."/>
            <person name="Bayram O."/>
            <person name="Benocci T."/>
            <person name="Braus-Stromeyer S.A."/>
            <person name="Caldana C."/>
            <person name="Canovas D."/>
            <person name="Cerqueira G.C."/>
            <person name="Chen F."/>
            <person name="Chen W."/>
            <person name="Choi C."/>
            <person name="Clum A."/>
            <person name="Dos Santos R.A."/>
            <person name="Damasio A.R."/>
            <person name="Diallinas G."/>
            <person name="Emri T."/>
            <person name="Fekete E."/>
            <person name="Flipphi M."/>
            <person name="Freyberg S."/>
            <person name="Gallo A."/>
            <person name="Gournas C."/>
            <person name="Habgood R."/>
            <person name="Hainaut M."/>
            <person name="Harispe M.L."/>
            <person name="Henrissat B."/>
            <person name="Hilden K.S."/>
            <person name="Hope R."/>
            <person name="Hossain A."/>
            <person name="Karabika E."/>
            <person name="Karaffa L."/>
            <person name="Karanyi Z."/>
            <person name="Krasevec N."/>
            <person name="Kuo A."/>
            <person name="Kusch H."/>
            <person name="LaButti K."/>
            <person name="Lagendijk E.L."/>
            <person name="Lapidus A."/>
            <person name="Levasseur A."/>
            <person name="Lindquist E."/>
            <person name="Lipzen A."/>
            <person name="Logrieco A.F."/>
            <person name="MacCabe A."/>
            <person name="Maekelae M.R."/>
            <person name="Malavazi I."/>
            <person name="Melin P."/>
            <person name="Meyer V."/>
            <person name="Mielnichuk N."/>
            <person name="Miskei M."/>
            <person name="Molnar A.P."/>
            <person name="Mule G."/>
            <person name="Ngan C.Y."/>
            <person name="Orejas M."/>
            <person name="Orosz E."/>
            <person name="Ouedraogo J.P."/>
            <person name="Overkamp K.M."/>
            <person name="Park H.-S."/>
            <person name="Perrone G."/>
            <person name="Piumi F."/>
            <person name="Punt P.J."/>
            <person name="Ram A.F."/>
            <person name="Ramon A."/>
            <person name="Rauscher S."/>
            <person name="Record E."/>
            <person name="Riano-Pachon D.M."/>
            <person name="Robert V."/>
            <person name="Roehrig J."/>
            <person name="Ruller R."/>
            <person name="Salamov A."/>
            <person name="Salih N.S."/>
            <person name="Samson R.A."/>
            <person name="Sandor E."/>
            <person name="Sanguinetti M."/>
            <person name="Schuetze T."/>
            <person name="Sepcic K."/>
            <person name="Shelest E."/>
            <person name="Sherlock G."/>
            <person name="Sophianopoulou V."/>
            <person name="Squina F.M."/>
            <person name="Sun H."/>
            <person name="Susca A."/>
            <person name="Todd R.B."/>
            <person name="Tsang A."/>
            <person name="Unkles S.E."/>
            <person name="van de Wiele N."/>
            <person name="van Rossen-Uffink D."/>
            <person name="Oliveira J.V."/>
            <person name="Vesth T.C."/>
            <person name="Visser J."/>
            <person name="Yu J.-H."/>
            <person name="Zhou M."/>
            <person name="Andersen M.R."/>
            <person name="Archer D.B."/>
            <person name="Baker S.E."/>
            <person name="Benoit I."/>
            <person name="Brakhage A.A."/>
            <person name="Braus G.H."/>
            <person name="Fischer R."/>
            <person name="Frisvad J.C."/>
            <person name="Goldman G.H."/>
            <person name="Houbraken J."/>
            <person name="Oakley B."/>
            <person name="Pocsi I."/>
            <person name="Scazzocchio C."/>
            <person name="Seiboth B."/>
            <person name="vanKuyk P.A."/>
            <person name="Wortman J."/>
            <person name="Dyer P.S."/>
            <person name="Grigoriev I.V."/>
        </authorList>
    </citation>
    <scope>NUCLEOTIDE SEQUENCE [LARGE SCALE GENOMIC DNA]</scope>
    <source>
        <strain evidence="3">CBS 593.65</strain>
    </source>
</reference>
<dbReference type="EMBL" id="KV878597">
    <property type="protein sequence ID" value="OJJ53554.1"/>
    <property type="molecule type" value="Genomic_DNA"/>
</dbReference>
<evidence type="ECO:0000313" key="2">
    <source>
        <dbReference type="EMBL" id="OJJ53554.1"/>
    </source>
</evidence>
<accession>A0A1L9T266</accession>
<dbReference type="Proteomes" id="UP000184356">
    <property type="component" value="Unassembled WGS sequence"/>
</dbReference>
<organism evidence="2 3">
    <name type="scientific">Aspergillus sydowii CBS 593.65</name>
    <dbReference type="NCBI Taxonomy" id="1036612"/>
    <lineage>
        <taxon>Eukaryota</taxon>
        <taxon>Fungi</taxon>
        <taxon>Dikarya</taxon>
        <taxon>Ascomycota</taxon>
        <taxon>Pezizomycotina</taxon>
        <taxon>Eurotiomycetes</taxon>
        <taxon>Eurotiomycetidae</taxon>
        <taxon>Eurotiales</taxon>
        <taxon>Aspergillaceae</taxon>
        <taxon>Aspergillus</taxon>
        <taxon>Aspergillus subgen. Nidulantes</taxon>
    </lineage>
</organism>
<gene>
    <name evidence="2" type="ORF">ASPSYDRAFT_36488</name>
</gene>
<feature type="compositionally biased region" description="Polar residues" evidence="1">
    <location>
        <begin position="1"/>
        <end position="12"/>
    </location>
</feature>
<dbReference type="RefSeq" id="XP_040697360.1">
    <property type="nucleotide sequence ID" value="XM_040845434.1"/>
</dbReference>
<dbReference type="VEuPathDB" id="FungiDB:ASPSYDRAFT_36488"/>